<comment type="similarity">
    <text evidence="3 13">Belongs to the glycosyl hydrolase 47 family.</text>
</comment>
<organism evidence="15 16">
    <name type="scientific">Terfezia boudieri ATCC MYA-4762</name>
    <dbReference type="NCBI Taxonomy" id="1051890"/>
    <lineage>
        <taxon>Eukaryota</taxon>
        <taxon>Fungi</taxon>
        <taxon>Dikarya</taxon>
        <taxon>Ascomycota</taxon>
        <taxon>Pezizomycotina</taxon>
        <taxon>Pezizomycetes</taxon>
        <taxon>Pezizales</taxon>
        <taxon>Pezizaceae</taxon>
        <taxon>Terfezia</taxon>
    </lineage>
</organism>
<keyword evidence="6 11" id="KW-0106">Calcium</keyword>
<feature type="active site" description="Proton donor" evidence="10">
    <location>
        <position position="544"/>
    </location>
</feature>
<comment type="pathway">
    <text evidence="2">Protein modification; protein glycosylation.</text>
</comment>
<dbReference type="PRINTS" id="PR00747">
    <property type="entry name" value="GLYHDRLASE47"/>
</dbReference>
<dbReference type="OrthoDB" id="8118055at2759"/>
<evidence type="ECO:0000256" key="5">
    <source>
        <dbReference type="ARBA" id="ARBA00022801"/>
    </source>
</evidence>
<feature type="disulfide bond" evidence="12">
    <location>
        <begin position="484"/>
        <end position="530"/>
    </location>
</feature>
<dbReference type="Gene3D" id="1.50.10.10">
    <property type="match status" value="1"/>
</dbReference>
<evidence type="ECO:0000256" key="10">
    <source>
        <dbReference type="PIRSR" id="PIRSR601382-1"/>
    </source>
</evidence>
<evidence type="ECO:0000256" key="4">
    <source>
        <dbReference type="ARBA" id="ARBA00022723"/>
    </source>
</evidence>
<keyword evidence="5 13" id="KW-0378">Hydrolase</keyword>
<dbReference type="GO" id="GO:0036503">
    <property type="term" value="P:ERAD pathway"/>
    <property type="evidence" value="ECO:0007669"/>
    <property type="project" value="UniProtKB-ARBA"/>
</dbReference>
<evidence type="ECO:0000313" key="15">
    <source>
        <dbReference type="EMBL" id="RPB24881.1"/>
    </source>
</evidence>
<dbReference type="STRING" id="1051890.A0A3N4LW64"/>
<dbReference type="GO" id="GO:0004571">
    <property type="term" value="F:mannosyl-oligosaccharide 1,2-alpha-mannosidase activity"/>
    <property type="evidence" value="ECO:0007669"/>
    <property type="project" value="UniProtKB-EC"/>
</dbReference>
<feature type="active site" evidence="10">
    <location>
        <position position="580"/>
    </location>
</feature>
<proteinExistence type="inferred from homology"/>
<dbReference type="GO" id="GO:0005783">
    <property type="term" value="C:endoplasmic reticulum"/>
    <property type="evidence" value="ECO:0007669"/>
    <property type="project" value="TreeGrafter"/>
</dbReference>
<reference evidence="15 16" key="1">
    <citation type="journal article" date="2018" name="Nat. Ecol. Evol.">
        <title>Pezizomycetes genomes reveal the molecular basis of ectomycorrhizal truffle lifestyle.</title>
        <authorList>
            <person name="Murat C."/>
            <person name="Payen T."/>
            <person name="Noel B."/>
            <person name="Kuo A."/>
            <person name="Morin E."/>
            <person name="Chen J."/>
            <person name="Kohler A."/>
            <person name="Krizsan K."/>
            <person name="Balestrini R."/>
            <person name="Da Silva C."/>
            <person name="Montanini B."/>
            <person name="Hainaut M."/>
            <person name="Levati E."/>
            <person name="Barry K.W."/>
            <person name="Belfiori B."/>
            <person name="Cichocki N."/>
            <person name="Clum A."/>
            <person name="Dockter R.B."/>
            <person name="Fauchery L."/>
            <person name="Guy J."/>
            <person name="Iotti M."/>
            <person name="Le Tacon F."/>
            <person name="Lindquist E.A."/>
            <person name="Lipzen A."/>
            <person name="Malagnac F."/>
            <person name="Mello A."/>
            <person name="Molinier V."/>
            <person name="Miyauchi S."/>
            <person name="Poulain J."/>
            <person name="Riccioni C."/>
            <person name="Rubini A."/>
            <person name="Sitrit Y."/>
            <person name="Splivallo R."/>
            <person name="Traeger S."/>
            <person name="Wang M."/>
            <person name="Zifcakova L."/>
            <person name="Wipf D."/>
            <person name="Zambonelli A."/>
            <person name="Paolocci F."/>
            <person name="Nowrousian M."/>
            <person name="Ottonello S."/>
            <person name="Baldrian P."/>
            <person name="Spatafora J.W."/>
            <person name="Henrissat B."/>
            <person name="Nagy L.G."/>
            <person name="Aury J.M."/>
            <person name="Wincker P."/>
            <person name="Grigoriev I.V."/>
            <person name="Bonfante P."/>
            <person name="Martin F.M."/>
        </authorList>
    </citation>
    <scope>NUCLEOTIDE SEQUENCE [LARGE SCALE GENOMIC DNA]</scope>
    <source>
        <strain evidence="15 16">ATCC MYA-4762</strain>
    </source>
</reference>
<dbReference type="InParanoid" id="A0A3N4LW64"/>
<name>A0A3N4LW64_9PEZI</name>
<keyword evidence="13" id="KW-0326">Glycosidase</keyword>
<dbReference type="GO" id="GO:0016020">
    <property type="term" value="C:membrane"/>
    <property type="evidence" value="ECO:0007669"/>
    <property type="project" value="InterPro"/>
</dbReference>
<feature type="binding site" evidence="11">
    <location>
        <position position="666"/>
    </location>
    <ligand>
        <name>Ca(2+)</name>
        <dbReference type="ChEBI" id="CHEBI:29108"/>
    </ligand>
</feature>
<dbReference type="Pfam" id="PF01532">
    <property type="entry name" value="Glyco_hydro_47"/>
    <property type="match status" value="1"/>
</dbReference>
<evidence type="ECO:0000313" key="16">
    <source>
        <dbReference type="Proteomes" id="UP000267821"/>
    </source>
</evidence>
<dbReference type="FunCoup" id="A0A3N4LW64">
    <property type="interactions" value="860"/>
</dbReference>
<keyword evidence="16" id="KW-1185">Reference proteome</keyword>
<feature type="active site" evidence="10">
    <location>
        <position position="417"/>
    </location>
</feature>
<dbReference type="InterPro" id="IPR036026">
    <property type="entry name" value="Seven-hairpin_glycosidases"/>
</dbReference>
<comment type="catalytic activity">
    <reaction evidence="8">
        <text>N(4)-(alpha-D-Man-(1-&gt;2)-alpha-D-Man-(1-&gt;2)-alpha-D-Man-(1-&gt;3)-[alpha-D-Man-(1-&gt;3)-[alpha-D-Man-(1-&gt;2)-alpha-D-Man-(1-&gt;6)]-alpha-D-Man-(1-&gt;6)]-beta-D-Man-(1-&gt;4)-beta-D-GlcNAc-(1-&gt;4)-beta-D-GlcNAc)-L-asparaginyl-[protein] (N-glucan mannose isomer 8A1,2,3B1,3) + 3 H2O = N(4)-(alpha-D-Man-(1-&gt;3)-[alpha-D-Man-(1-&gt;3)-[alpha-D-Man-(1-&gt;6)]-alpha-D-Man-(1-&gt;6)]-beta-D-Man-(1-&gt;4)-beta-D-GlcNAc-(1-&gt;4)-beta-D-GlcNAc)-L-asparaginyl-[protein] (N-glucan mannose isomer 5A1,2) + 3 beta-D-mannose</text>
        <dbReference type="Rhea" id="RHEA:56028"/>
        <dbReference type="Rhea" id="RHEA-COMP:14358"/>
        <dbReference type="Rhea" id="RHEA-COMP:14367"/>
        <dbReference type="ChEBI" id="CHEBI:15377"/>
        <dbReference type="ChEBI" id="CHEBI:28563"/>
        <dbReference type="ChEBI" id="CHEBI:59087"/>
        <dbReference type="ChEBI" id="CHEBI:60628"/>
        <dbReference type="EC" id="3.2.1.113"/>
    </reaction>
</comment>
<evidence type="ECO:0000256" key="1">
    <source>
        <dbReference type="ARBA" id="ARBA00001913"/>
    </source>
</evidence>
<evidence type="ECO:0000256" key="9">
    <source>
        <dbReference type="ARBA" id="ARBA00048605"/>
    </source>
</evidence>
<evidence type="ECO:0000256" key="2">
    <source>
        <dbReference type="ARBA" id="ARBA00004922"/>
    </source>
</evidence>
<accession>A0A3N4LW64</accession>
<dbReference type="InterPro" id="IPR012341">
    <property type="entry name" value="6hp_glycosidase-like_sf"/>
</dbReference>
<dbReference type="InterPro" id="IPR050749">
    <property type="entry name" value="Glycosyl_Hydrolase_47"/>
</dbReference>
<dbReference type="AlphaFoldDB" id="A0A3N4LW64"/>
<keyword evidence="14" id="KW-0812">Transmembrane</keyword>
<dbReference type="UniPathway" id="UPA00378"/>
<protein>
    <recommendedName>
        <fullName evidence="13">alpha-1,2-Mannosidase</fullName>
        <ecNumber evidence="13">3.2.1.-</ecNumber>
    </recommendedName>
</protein>
<evidence type="ECO:0000256" key="12">
    <source>
        <dbReference type="PIRSR" id="PIRSR601382-3"/>
    </source>
</evidence>
<keyword evidence="14" id="KW-1133">Transmembrane helix</keyword>
<evidence type="ECO:0000256" key="6">
    <source>
        <dbReference type="ARBA" id="ARBA00022837"/>
    </source>
</evidence>
<keyword evidence="14" id="KW-0472">Membrane</keyword>
<dbReference type="PANTHER" id="PTHR11742">
    <property type="entry name" value="MANNOSYL-OLIGOSACCHARIDE ALPHA-1,2-MANNOSIDASE-RELATED"/>
    <property type="match status" value="1"/>
</dbReference>
<dbReference type="Proteomes" id="UP000267821">
    <property type="component" value="Unassembled WGS sequence"/>
</dbReference>
<evidence type="ECO:0000256" key="3">
    <source>
        <dbReference type="ARBA" id="ARBA00007658"/>
    </source>
</evidence>
<evidence type="ECO:0000256" key="8">
    <source>
        <dbReference type="ARBA" id="ARBA00047669"/>
    </source>
</evidence>
<gene>
    <name evidence="15" type="ORF">L211DRAFT_867748</name>
</gene>
<keyword evidence="7 12" id="KW-1015">Disulfide bond</keyword>
<dbReference type="InterPro" id="IPR001382">
    <property type="entry name" value="Glyco_hydro_47"/>
</dbReference>
<dbReference type="GO" id="GO:0005975">
    <property type="term" value="P:carbohydrate metabolic process"/>
    <property type="evidence" value="ECO:0007669"/>
    <property type="project" value="InterPro"/>
</dbReference>
<evidence type="ECO:0000256" key="14">
    <source>
        <dbReference type="SAM" id="Phobius"/>
    </source>
</evidence>
<dbReference type="SUPFAM" id="SSF48225">
    <property type="entry name" value="Seven-hairpin glycosidases"/>
    <property type="match status" value="1"/>
</dbReference>
<feature type="active site" description="Proton donor" evidence="10">
    <location>
        <position position="275"/>
    </location>
</feature>
<evidence type="ECO:0000256" key="13">
    <source>
        <dbReference type="RuleBase" id="RU361193"/>
    </source>
</evidence>
<comment type="catalytic activity">
    <reaction evidence="9">
        <text>N(4)-(alpha-D-Man-(1-&gt;2)-alpha-D-Man-(1-&gt;2)-alpha-D-Man-(1-&gt;3)-[alpha-D-Man-(1-&gt;2)-alpha-D-Man-(1-&gt;3)-[alpha-D-Man-(1-&gt;2)-alpha-D-Man-(1-&gt;6)]-alpha-D-Man-(1-&gt;6)]-beta-D-Man-(1-&gt;4)-beta-D-GlcNAc-(1-&gt;4)-beta-D-GlcNAc)-L-asparaginyl-[protein] (N-glucan mannose isomer 9A1,2,3B1,2,3) + 4 H2O = N(4)-(alpha-D-Man-(1-&gt;3)-[alpha-D-Man-(1-&gt;3)-[alpha-D-Man-(1-&gt;6)]-alpha-D-Man-(1-&gt;6)]-beta-D-Man-(1-&gt;4)-beta-D-GlcNAc-(1-&gt;4)-beta-D-GlcNAc)-L-asparaginyl-[protein] (N-glucan mannose isomer 5A1,2) + 4 beta-D-mannose</text>
        <dbReference type="Rhea" id="RHEA:56008"/>
        <dbReference type="Rhea" id="RHEA-COMP:14356"/>
        <dbReference type="Rhea" id="RHEA-COMP:14367"/>
        <dbReference type="ChEBI" id="CHEBI:15377"/>
        <dbReference type="ChEBI" id="CHEBI:28563"/>
        <dbReference type="ChEBI" id="CHEBI:59087"/>
        <dbReference type="ChEBI" id="CHEBI:139493"/>
        <dbReference type="EC" id="3.2.1.113"/>
    </reaction>
</comment>
<dbReference type="PANTHER" id="PTHR11742:SF55">
    <property type="entry name" value="ENDOPLASMIC RETICULUM MANNOSYL-OLIGOSACCHARIDE 1,2-ALPHA-MANNOSIDASE"/>
    <property type="match status" value="1"/>
</dbReference>
<dbReference type="EMBL" id="ML121540">
    <property type="protein sequence ID" value="RPB24881.1"/>
    <property type="molecule type" value="Genomic_DNA"/>
</dbReference>
<dbReference type="EC" id="3.2.1.-" evidence="13"/>
<feature type="transmembrane region" description="Helical" evidence="14">
    <location>
        <begin position="142"/>
        <end position="158"/>
    </location>
</feature>
<sequence>MNSLRDPFAIRSKPALAILIQKAASTRTEAIEAASQIEIPTLETIAENTQAKLGSLAESMAFSVPRNVPSFTNPNREREDQIWSAVTGKVHSPKSPSRGVGIGSITGAAGGLFKNRELPMYKDKPYYSAGSYRRRKIWQHKGFWGILAVFIFGLYWFGTFSGEQQDRSKKIPFFKGGKWQWKSGEVINWDERREKVKEAFMLSWAGYEKHAWGYDVWHPVSKTKMQMASEGLGWIIIDALDTLMLMNLTTQLSHARQWVSQSLNWEQDQDVNTFETTIRMVGGLLSAHYLQKELNIMAEDDNNDLYVEKATDLAERLVGAFNTKSGVPYASVNLKTAAGIPSHADDGASSTAEAATLQLEMKYLAKLTGETVYWRKAEMAIQAIDNNGAKDGLVPIFIYATTGEFRGKEIRLGSRGDSYYEYLLKQYLQTNGQESVYLDMYNEAMTGVKTHLWKHSLPSHLSFIAELPNGVSGPVSPKMDHLVCFLGGNLALGATQGKTVAEARKEEGGRKWSKRQEDDLHLARELTRTCYEMYNVTATGLAPEIAYFNMKGEKSPSSPQDPKDDIIIKPRDAHNLQRPETVESLFIMWRLTKDEMYREWGWKIFESFMEHTAVEDGFTSLDDVTKVPAPQRDNMESFWLAETLKYFYLLFSPDHLLPLDKVVFNTEAHPFPKIDIPPIFKGKVGWERLPRDKVGAIIKPEEKN</sequence>
<comment type="cofactor">
    <cofactor evidence="1 11">
        <name>Ca(2+)</name>
        <dbReference type="ChEBI" id="CHEBI:29108"/>
    </cofactor>
</comment>
<evidence type="ECO:0000256" key="11">
    <source>
        <dbReference type="PIRSR" id="PIRSR601382-2"/>
    </source>
</evidence>
<evidence type="ECO:0000256" key="7">
    <source>
        <dbReference type="ARBA" id="ARBA00023157"/>
    </source>
</evidence>
<dbReference type="GO" id="GO:0005509">
    <property type="term" value="F:calcium ion binding"/>
    <property type="evidence" value="ECO:0007669"/>
    <property type="project" value="InterPro"/>
</dbReference>
<keyword evidence="4 11" id="KW-0479">Metal-binding</keyword>